<feature type="region of interest" description="Disordered" evidence="1">
    <location>
        <begin position="23"/>
        <end position="60"/>
    </location>
</feature>
<accession>A0A076PK26</accession>
<evidence type="ECO:0000256" key="1">
    <source>
        <dbReference type="SAM" id="MobiDB-lite"/>
    </source>
</evidence>
<feature type="compositionally biased region" description="Basic and acidic residues" evidence="1">
    <location>
        <begin position="40"/>
        <end position="60"/>
    </location>
</feature>
<name>A0A076PK26_COMTE</name>
<dbReference type="RefSeq" id="WP_003054686.1">
    <property type="nucleotide sequence ID" value="NZ_CP006704.1"/>
</dbReference>
<dbReference type="EMBL" id="CP006704">
    <property type="protein sequence ID" value="AIJ47229.1"/>
    <property type="molecule type" value="Genomic_DNA"/>
</dbReference>
<evidence type="ECO:0000313" key="2">
    <source>
        <dbReference type="EMBL" id="AIJ47229.1"/>
    </source>
</evidence>
<dbReference type="Proteomes" id="UP000028782">
    <property type="component" value="Chromosome"/>
</dbReference>
<organism evidence="2 3">
    <name type="scientific">Comamonas testosteroni TK102</name>
    <dbReference type="NCBI Taxonomy" id="1392005"/>
    <lineage>
        <taxon>Bacteria</taxon>
        <taxon>Pseudomonadati</taxon>
        <taxon>Pseudomonadota</taxon>
        <taxon>Betaproteobacteria</taxon>
        <taxon>Burkholderiales</taxon>
        <taxon>Comamonadaceae</taxon>
        <taxon>Comamonas</taxon>
    </lineage>
</organism>
<dbReference type="KEGG" id="ctes:O987_15585"/>
<sequence>MQDSRIPPPIQKFWETTKELFSMDKDFPTPPQLEQQEPTAMEKKQEQERLLRERRNYRYW</sequence>
<proteinExistence type="predicted"/>
<evidence type="ECO:0000313" key="3">
    <source>
        <dbReference type="Proteomes" id="UP000028782"/>
    </source>
</evidence>
<protein>
    <submittedName>
        <fullName evidence="2">Uncharacterized protein</fullName>
    </submittedName>
</protein>
<dbReference type="AlphaFoldDB" id="A0A076PK26"/>
<dbReference type="HOGENOM" id="CLU_2933435_0_0_4"/>
<gene>
    <name evidence="2" type="ORF">O987_15585</name>
</gene>
<reference evidence="2 3" key="1">
    <citation type="journal article" date="2014" name="Genome Announc.">
        <title>Complete Genome Sequence of Polychlorinated Biphenyl Degrader Comamonas testosteroni TK102 (NBRC 109938).</title>
        <authorList>
            <person name="Fukuda K."/>
            <person name="Hosoyama A."/>
            <person name="Tsuchikane K."/>
            <person name="Ohji S."/>
            <person name="Yamazoe A."/>
            <person name="Fujita N."/>
            <person name="Shintani M."/>
            <person name="Kimbara K."/>
        </authorList>
    </citation>
    <scope>NUCLEOTIDE SEQUENCE [LARGE SCALE GENOMIC DNA]</scope>
    <source>
        <strain evidence="2">TK102</strain>
    </source>
</reference>